<dbReference type="AlphaFoldDB" id="A0A383DEA4"/>
<feature type="non-terminal residue" evidence="1">
    <location>
        <position position="236"/>
    </location>
</feature>
<gene>
    <name evidence="1" type="ORF">METZ01_LOCUS495483</name>
</gene>
<accession>A0A383DEA4</accession>
<evidence type="ECO:0000313" key="1">
    <source>
        <dbReference type="EMBL" id="SVE42629.1"/>
    </source>
</evidence>
<organism evidence="1">
    <name type="scientific">marine metagenome</name>
    <dbReference type="NCBI Taxonomy" id="408172"/>
    <lineage>
        <taxon>unclassified sequences</taxon>
        <taxon>metagenomes</taxon>
        <taxon>ecological metagenomes</taxon>
    </lineage>
</organism>
<protein>
    <submittedName>
        <fullName evidence="1">Uncharacterized protein</fullName>
    </submittedName>
</protein>
<sequence>SHDNRDFIVPVRDRPVISPGPTGIDWQANVIENLCNVPKDDPGAFWQVFTDFPELWHALSQSPWDKTELPRPWSKKDKWDLWMPEDELRDRVLSLKVEESEILRKLLAVGSDNKSDNYDKTQNLRRGIGTDWSSYLKGELSYVFENCPDGELLGFINCGPLTPSQIPSWINESTDILKKHGLEIKESRHHQSSMKLWLDYSQESIARGARIFGNRLLKKEPTYLDTLPELGTYANI</sequence>
<reference evidence="1" key="1">
    <citation type="submission" date="2018-05" db="EMBL/GenBank/DDBJ databases">
        <authorList>
            <person name="Lanie J.A."/>
            <person name="Ng W.-L."/>
            <person name="Kazmierczak K.M."/>
            <person name="Andrzejewski T.M."/>
            <person name="Davidsen T.M."/>
            <person name="Wayne K.J."/>
            <person name="Tettelin H."/>
            <person name="Glass J.I."/>
            <person name="Rusch D."/>
            <person name="Podicherti R."/>
            <person name="Tsui H.-C.T."/>
            <person name="Winkler M.E."/>
        </authorList>
    </citation>
    <scope>NUCLEOTIDE SEQUENCE</scope>
</reference>
<feature type="non-terminal residue" evidence="1">
    <location>
        <position position="1"/>
    </location>
</feature>
<name>A0A383DEA4_9ZZZZ</name>
<proteinExistence type="predicted"/>
<dbReference type="EMBL" id="UINC01216477">
    <property type="protein sequence ID" value="SVE42629.1"/>
    <property type="molecule type" value="Genomic_DNA"/>
</dbReference>